<protein>
    <recommendedName>
        <fullName evidence="1">DUF6431 domain-containing protein</fullName>
    </recommendedName>
</protein>
<evidence type="ECO:0000313" key="3">
    <source>
        <dbReference type="Proteomes" id="UP000284902"/>
    </source>
</evidence>
<reference evidence="2 3" key="1">
    <citation type="submission" date="2018-08" db="EMBL/GenBank/DDBJ databases">
        <title>A genome reference for cultivated species of the human gut microbiota.</title>
        <authorList>
            <person name="Zou Y."/>
            <person name="Xue W."/>
            <person name="Luo G."/>
        </authorList>
    </citation>
    <scope>NUCLEOTIDE SEQUENCE [LARGE SCALE GENOMIC DNA]</scope>
    <source>
        <strain evidence="2 3">AM25-1LB</strain>
    </source>
</reference>
<accession>A0A414P7X0</accession>
<proteinExistence type="predicted"/>
<comment type="caution">
    <text evidence="2">The sequence shown here is derived from an EMBL/GenBank/DDBJ whole genome shotgun (WGS) entry which is preliminary data.</text>
</comment>
<dbReference type="EMBL" id="QRHG01000006">
    <property type="protein sequence ID" value="RHF62277.1"/>
    <property type="molecule type" value="Genomic_DNA"/>
</dbReference>
<evidence type="ECO:0000259" key="1">
    <source>
        <dbReference type="Pfam" id="PF20020"/>
    </source>
</evidence>
<name>A0A414P7X0_9FIRM</name>
<feature type="domain" description="DUF6431" evidence="1">
    <location>
        <begin position="9"/>
        <end position="95"/>
    </location>
</feature>
<evidence type="ECO:0000313" key="2">
    <source>
        <dbReference type="EMBL" id="RHF62277.1"/>
    </source>
</evidence>
<organism evidence="2 3">
    <name type="scientific">[Ruminococcus] lactaris</name>
    <dbReference type="NCBI Taxonomy" id="46228"/>
    <lineage>
        <taxon>Bacteria</taxon>
        <taxon>Bacillati</taxon>
        <taxon>Bacillota</taxon>
        <taxon>Clostridia</taxon>
        <taxon>Lachnospirales</taxon>
        <taxon>Lachnospiraceae</taxon>
        <taxon>Mediterraneibacter</taxon>
    </lineage>
</organism>
<dbReference type="AlphaFoldDB" id="A0A414P7X0"/>
<gene>
    <name evidence="2" type="ORF">DW672_03290</name>
</gene>
<dbReference type="RefSeq" id="WP_118212527.1">
    <property type="nucleotide sequence ID" value="NZ_CBCSYD010000004.1"/>
</dbReference>
<dbReference type="Pfam" id="PF20020">
    <property type="entry name" value="DUF6431"/>
    <property type="match status" value="1"/>
</dbReference>
<dbReference type="Proteomes" id="UP000284902">
    <property type="component" value="Unassembled WGS sequence"/>
</dbReference>
<sequence length="105" mass="12499">MIYEGEISCPVCSGELKYYDHVHRIMKGKEGTKQIIEVRRMQCKKCHKIHRELPDEILPYLHYERDIVVGVYNGWITPETLGFEDYPSETTMSRWHHLHFPPTLL</sequence>
<dbReference type="InterPro" id="IPR045536">
    <property type="entry name" value="DUF6431"/>
</dbReference>